<dbReference type="RefSeq" id="WP_073120186.1">
    <property type="nucleotide sequence ID" value="NZ_BMEN01000003.1"/>
</dbReference>
<name>A0A1M5V666_9FLAO</name>
<evidence type="ECO:0000256" key="1">
    <source>
        <dbReference type="SAM" id="Phobius"/>
    </source>
</evidence>
<evidence type="ECO:0000313" key="3">
    <source>
        <dbReference type="Proteomes" id="UP000184109"/>
    </source>
</evidence>
<keyword evidence="1" id="KW-0472">Membrane</keyword>
<feature type="transmembrane region" description="Helical" evidence="1">
    <location>
        <begin position="12"/>
        <end position="30"/>
    </location>
</feature>
<feature type="transmembrane region" description="Helical" evidence="1">
    <location>
        <begin position="36"/>
        <end position="52"/>
    </location>
</feature>
<feature type="transmembrane region" description="Helical" evidence="1">
    <location>
        <begin position="116"/>
        <end position="139"/>
    </location>
</feature>
<keyword evidence="3" id="KW-1185">Reference proteome</keyword>
<dbReference type="STRING" id="1195760.SAMN05444281_1532"/>
<dbReference type="OrthoDB" id="1361176at2"/>
<sequence length="151" mass="17113">MTNQKIVLKNAAKIYAAIVGFYFFMKLIGMAEVVEFRILNILFVIWGINNSIRNNIHENMDNNYLTNLSMGFSTGLLGIIGVIASLVMYITLIDDSLMMTLQSTSFWGNNLTLPKVVFSMTVEAMASCVISTFVLMQYWKKHKIESLIKHS</sequence>
<dbReference type="Proteomes" id="UP000184109">
    <property type="component" value="Unassembled WGS sequence"/>
</dbReference>
<organism evidence="2 3">
    <name type="scientific">Wenyingzhuangia marina</name>
    <dbReference type="NCBI Taxonomy" id="1195760"/>
    <lineage>
        <taxon>Bacteria</taxon>
        <taxon>Pseudomonadati</taxon>
        <taxon>Bacteroidota</taxon>
        <taxon>Flavobacteriia</taxon>
        <taxon>Flavobacteriales</taxon>
        <taxon>Flavobacteriaceae</taxon>
        <taxon>Wenyingzhuangia</taxon>
    </lineage>
</organism>
<keyword evidence="1" id="KW-1133">Transmembrane helix</keyword>
<protein>
    <recommendedName>
        <fullName evidence="4">DUF4199 domain-containing protein</fullName>
    </recommendedName>
</protein>
<dbReference type="EMBL" id="FQXQ01000003">
    <property type="protein sequence ID" value="SHH70564.1"/>
    <property type="molecule type" value="Genomic_DNA"/>
</dbReference>
<dbReference type="AlphaFoldDB" id="A0A1M5V666"/>
<gene>
    <name evidence="2" type="ORF">SAMN05444281_1532</name>
</gene>
<evidence type="ECO:0000313" key="2">
    <source>
        <dbReference type="EMBL" id="SHH70564.1"/>
    </source>
</evidence>
<proteinExistence type="predicted"/>
<evidence type="ECO:0008006" key="4">
    <source>
        <dbReference type="Google" id="ProtNLM"/>
    </source>
</evidence>
<keyword evidence="1" id="KW-0812">Transmembrane</keyword>
<feature type="transmembrane region" description="Helical" evidence="1">
    <location>
        <begin position="64"/>
        <end position="90"/>
    </location>
</feature>
<reference evidence="3" key="1">
    <citation type="submission" date="2016-11" db="EMBL/GenBank/DDBJ databases">
        <authorList>
            <person name="Varghese N."/>
            <person name="Submissions S."/>
        </authorList>
    </citation>
    <scope>NUCLEOTIDE SEQUENCE [LARGE SCALE GENOMIC DNA]</scope>
    <source>
        <strain evidence="3">DSM 100572</strain>
    </source>
</reference>
<accession>A0A1M5V666</accession>